<dbReference type="Proteomes" id="UP000423396">
    <property type="component" value="Chromosome"/>
</dbReference>
<evidence type="ECO:0000256" key="1">
    <source>
        <dbReference type="SAM" id="Coils"/>
    </source>
</evidence>
<accession>A0A650CPY4</accession>
<evidence type="ECO:0000313" key="3">
    <source>
        <dbReference type="Proteomes" id="UP000423396"/>
    </source>
</evidence>
<name>A0A650CPY4_9CREN</name>
<dbReference type="RefSeq" id="WP_156007155.1">
    <property type="nucleotide sequence ID" value="NZ_CP045483.1"/>
</dbReference>
<dbReference type="OrthoDB" id="33373at2157"/>
<dbReference type="KEGG" id="sazo:D1868_07855"/>
<dbReference type="AlphaFoldDB" id="A0A650CPY4"/>
<dbReference type="EMBL" id="CP045483">
    <property type="protein sequence ID" value="QGR19901.1"/>
    <property type="molecule type" value="Genomic_DNA"/>
</dbReference>
<reference evidence="2 3" key="1">
    <citation type="submission" date="2019-10" db="EMBL/GenBank/DDBJ databases">
        <title>Genome Sequences from Six Type Strain Members of the Archaeal Family Sulfolobaceae: Acidianus ambivalens, Acidianus infernus, Metallosphaera prunae, Stygiolobus azoricus, Sulfolobus metallicus, and Sulfurisphaera ohwakuensis.</title>
        <authorList>
            <person name="Counts J.A."/>
            <person name="Kelly R.M."/>
        </authorList>
    </citation>
    <scope>NUCLEOTIDE SEQUENCE [LARGE SCALE GENOMIC DNA]</scope>
    <source>
        <strain evidence="2 3">FC6</strain>
    </source>
</reference>
<dbReference type="GeneID" id="42798976"/>
<keyword evidence="1" id="KW-0175">Coiled coil</keyword>
<sequence length="102" mass="12035">MPTIHLSLPESLYEELKRKADEMGVQVTDLVKFYIRSGLKNSFDEEDSDEKEDDKYSRLEENMVFLEARIAQLETMVNELIKKLYEKEAEDEEVEIINKDSK</sequence>
<gene>
    <name evidence="2" type="ORF">D1868_07855</name>
</gene>
<proteinExistence type="predicted"/>
<evidence type="ECO:0000313" key="2">
    <source>
        <dbReference type="EMBL" id="QGR19901.1"/>
    </source>
</evidence>
<organism evidence="2 3">
    <name type="scientific">Stygiolobus azoricus</name>
    <dbReference type="NCBI Taxonomy" id="41675"/>
    <lineage>
        <taxon>Archaea</taxon>
        <taxon>Thermoproteota</taxon>
        <taxon>Thermoprotei</taxon>
        <taxon>Sulfolobales</taxon>
        <taxon>Sulfolobaceae</taxon>
        <taxon>Stygiolobus</taxon>
    </lineage>
</organism>
<keyword evidence="3" id="KW-1185">Reference proteome</keyword>
<protein>
    <submittedName>
        <fullName evidence="2">Uncharacterized protein</fullName>
    </submittedName>
</protein>
<feature type="coiled-coil region" evidence="1">
    <location>
        <begin position="56"/>
        <end position="90"/>
    </location>
</feature>